<dbReference type="Proteomes" id="UP001163846">
    <property type="component" value="Unassembled WGS sequence"/>
</dbReference>
<evidence type="ECO:0000313" key="3">
    <source>
        <dbReference type="Proteomes" id="UP001163846"/>
    </source>
</evidence>
<accession>A0AA38U9L2</accession>
<proteinExistence type="predicted"/>
<comment type="caution">
    <text evidence="2">The sequence shown here is derived from an EMBL/GenBank/DDBJ whole genome shotgun (WGS) entry which is preliminary data.</text>
</comment>
<organism evidence="2 3">
    <name type="scientific">Lentinula raphanica</name>
    <dbReference type="NCBI Taxonomy" id="153919"/>
    <lineage>
        <taxon>Eukaryota</taxon>
        <taxon>Fungi</taxon>
        <taxon>Dikarya</taxon>
        <taxon>Basidiomycota</taxon>
        <taxon>Agaricomycotina</taxon>
        <taxon>Agaricomycetes</taxon>
        <taxon>Agaricomycetidae</taxon>
        <taxon>Agaricales</taxon>
        <taxon>Marasmiineae</taxon>
        <taxon>Omphalotaceae</taxon>
        <taxon>Lentinula</taxon>
    </lineage>
</organism>
<feature type="compositionally biased region" description="Basic and acidic residues" evidence="1">
    <location>
        <begin position="47"/>
        <end position="73"/>
    </location>
</feature>
<evidence type="ECO:0000256" key="1">
    <source>
        <dbReference type="SAM" id="MobiDB-lite"/>
    </source>
</evidence>
<dbReference type="EMBL" id="MU806489">
    <property type="protein sequence ID" value="KAJ3834751.1"/>
    <property type="molecule type" value="Genomic_DNA"/>
</dbReference>
<keyword evidence="3" id="KW-1185">Reference proteome</keyword>
<reference evidence="2" key="1">
    <citation type="submission" date="2022-08" db="EMBL/GenBank/DDBJ databases">
        <authorList>
            <consortium name="DOE Joint Genome Institute"/>
            <person name="Min B."/>
            <person name="Riley R."/>
            <person name="Sierra-Patev S."/>
            <person name="Naranjo-Ortiz M."/>
            <person name="Looney B."/>
            <person name="Konkel Z."/>
            <person name="Slot J.C."/>
            <person name="Sakamoto Y."/>
            <person name="Steenwyk J.L."/>
            <person name="Rokas A."/>
            <person name="Carro J."/>
            <person name="Camarero S."/>
            <person name="Ferreira P."/>
            <person name="Molpeceres G."/>
            <person name="Ruiz-Duenas F.J."/>
            <person name="Serrano A."/>
            <person name="Henrissat B."/>
            <person name="Drula E."/>
            <person name="Hughes K.W."/>
            <person name="Mata J.L."/>
            <person name="Ishikawa N.K."/>
            <person name="Vargas-Isla R."/>
            <person name="Ushijima S."/>
            <person name="Smith C.A."/>
            <person name="Ahrendt S."/>
            <person name="Andreopoulos W."/>
            <person name="He G."/>
            <person name="Labutti K."/>
            <person name="Lipzen A."/>
            <person name="Ng V."/>
            <person name="Sandor L."/>
            <person name="Barry K."/>
            <person name="Martinez A.T."/>
            <person name="Xiao Y."/>
            <person name="Gibbons J.G."/>
            <person name="Terashima K."/>
            <person name="Hibbett D.S."/>
            <person name="Grigoriev I.V."/>
        </authorList>
    </citation>
    <scope>NUCLEOTIDE SEQUENCE</scope>
    <source>
        <strain evidence="2">TFB9207</strain>
    </source>
</reference>
<name>A0AA38U9L2_9AGAR</name>
<sequence length="204" mass="23409">MTSGDVDVTNLSSRCQKVVDDVNAGRLSSEEGLQKLTMEVQLLKDSTMPKEKNTDENEPRSLERVEETDQEEKIPEAMKVDGESKALIPYRGWPILVPEKRLNMEIQASLRNDSMAFKAWFMLTQGACLCRPWTSLPLRREKIFFSGDPYIDEHFGWVLLEPLHRSIRKLILKDEYVSFEKHLAGIDPEYDHKDEGQDFGGGYA</sequence>
<feature type="region of interest" description="Disordered" evidence="1">
    <location>
        <begin position="42"/>
        <end position="73"/>
    </location>
</feature>
<protein>
    <submittedName>
        <fullName evidence="2">Uncharacterized protein</fullName>
    </submittedName>
</protein>
<gene>
    <name evidence="2" type="ORF">F5878DRAFT_644880</name>
</gene>
<dbReference type="AlphaFoldDB" id="A0AA38U9L2"/>
<evidence type="ECO:0000313" key="2">
    <source>
        <dbReference type="EMBL" id="KAJ3834751.1"/>
    </source>
</evidence>